<evidence type="ECO:0000256" key="1">
    <source>
        <dbReference type="SAM" id="MobiDB-lite"/>
    </source>
</evidence>
<dbReference type="Gene3D" id="3.30.160.240">
    <property type="entry name" value="Rv1738"/>
    <property type="match status" value="1"/>
</dbReference>
<evidence type="ECO:0000313" key="2">
    <source>
        <dbReference type="EMBL" id="BBX48578.1"/>
    </source>
</evidence>
<reference evidence="2 3" key="1">
    <citation type="journal article" date="2019" name="Emerg. Microbes Infect.">
        <title>Comprehensive subspecies identification of 175 nontuberculous mycobacteria species based on 7547 genomic profiles.</title>
        <authorList>
            <person name="Matsumoto Y."/>
            <person name="Kinjo T."/>
            <person name="Motooka D."/>
            <person name="Nabeya D."/>
            <person name="Jung N."/>
            <person name="Uechi K."/>
            <person name="Horii T."/>
            <person name="Iida T."/>
            <person name="Fujita J."/>
            <person name="Nakamura S."/>
        </authorList>
    </citation>
    <scope>NUCLEOTIDE SEQUENCE [LARGE SCALE GENOMIC DNA]</scope>
    <source>
        <strain evidence="2 3">JCM 12404</strain>
    </source>
</reference>
<dbReference type="KEGG" id="mcoo:MCOO_45930"/>
<dbReference type="InterPro" id="IPR038070">
    <property type="entry name" value="Rv2632c-like_sf"/>
</dbReference>
<dbReference type="Pfam" id="PF08962">
    <property type="entry name" value="Rv2632c-like"/>
    <property type="match status" value="1"/>
</dbReference>
<keyword evidence="3" id="KW-1185">Reference proteome</keyword>
<dbReference type="Proteomes" id="UP000465866">
    <property type="component" value="Chromosome"/>
</dbReference>
<evidence type="ECO:0008006" key="4">
    <source>
        <dbReference type="Google" id="ProtNLM"/>
    </source>
</evidence>
<dbReference type="EMBL" id="AP022569">
    <property type="protein sequence ID" value="BBX48578.1"/>
    <property type="molecule type" value="Genomic_DNA"/>
</dbReference>
<name>A0A7I7L487_9MYCO</name>
<accession>A0A7I7L487</accession>
<gene>
    <name evidence="2" type="ORF">MCOO_45930</name>
</gene>
<dbReference type="SUPFAM" id="SSF143212">
    <property type="entry name" value="Rv2632c-like"/>
    <property type="match status" value="1"/>
</dbReference>
<feature type="region of interest" description="Disordered" evidence="1">
    <location>
        <begin position="1"/>
        <end position="27"/>
    </location>
</feature>
<dbReference type="InterPro" id="IPR015057">
    <property type="entry name" value="Rv2632c-like"/>
</dbReference>
<organism evidence="2 3">
    <name type="scientific">Mycobacterium cookii</name>
    <dbReference type="NCBI Taxonomy" id="1775"/>
    <lineage>
        <taxon>Bacteria</taxon>
        <taxon>Bacillati</taxon>
        <taxon>Actinomycetota</taxon>
        <taxon>Actinomycetes</taxon>
        <taxon>Mycobacteriales</taxon>
        <taxon>Mycobacteriaceae</taxon>
        <taxon>Mycobacterium</taxon>
    </lineage>
</organism>
<sequence length="92" mass="9851">MHPSGPPTHTATPSTMHVSISESAGRTHTRVELAWAGRNLAETGVAYRHPSDYLNDHARQEMATARALSDLADQLAAHAAISRGAARLTVVR</sequence>
<evidence type="ECO:0000313" key="3">
    <source>
        <dbReference type="Proteomes" id="UP000465866"/>
    </source>
</evidence>
<dbReference type="AlphaFoldDB" id="A0A7I7L487"/>
<feature type="compositionally biased region" description="Polar residues" evidence="1">
    <location>
        <begin position="7"/>
        <end position="26"/>
    </location>
</feature>
<dbReference type="RefSeq" id="WP_163780454.1">
    <property type="nucleotide sequence ID" value="NZ_AP022569.1"/>
</dbReference>
<protein>
    <recommendedName>
        <fullName evidence="4">DUF1876 domain-containing protein</fullName>
    </recommendedName>
</protein>
<proteinExistence type="predicted"/>